<sequence>MSHRSVRGDIMIRKLLASRGALIIAAALVAGVAIAVPTTVFAATTPGGLLAAFTGGVPSETPEKLEGVKSDGADELAEAPAKPTPTPTPTPEPSKDADVAPGAEPKPKPVEEPKPAPSEEPKPTPSEEPKPKPTPDPAYQYEDPAVARAAFDAHRSGSALPAFAAYNGNDCTKVGYAATKSLVGSAAPSAVIIAESGWLVLSAAGEGRITTAKVNGWYDDSGRWRIDLAVYDCAA</sequence>
<accession>A0A8J3M126</accession>
<evidence type="ECO:0000313" key="3">
    <source>
        <dbReference type="Proteomes" id="UP000617531"/>
    </source>
</evidence>
<evidence type="ECO:0000256" key="1">
    <source>
        <dbReference type="SAM" id="MobiDB-lite"/>
    </source>
</evidence>
<dbReference type="AlphaFoldDB" id="A0A8J3M126"/>
<evidence type="ECO:0000313" key="2">
    <source>
        <dbReference type="EMBL" id="GHF16939.1"/>
    </source>
</evidence>
<dbReference type="EMBL" id="BNAI01000003">
    <property type="protein sequence ID" value="GHF16939.1"/>
    <property type="molecule type" value="Genomic_DNA"/>
</dbReference>
<reference evidence="2" key="1">
    <citation type="journal article" date="2014" name="Int. J. Syst. Evol. Microbiol.">
        <title>Complete genome sequence of Corynebacterium casei LMG S-19264T (=DSM 44701T), isolated from a smear-ripened cheese.</title>
        <authorList>
            <consortium name="US DOE Joint Genome Institute (JGI-PGF)"/>
            <person name="Walter F."/>
            <person name="Albersmeier A."/>
            <person name="Kalinowski J."/>
            <person name="Ruckert C."/>
        </authorList>
    </citation>
    <scope>NUCLEOTIDE SEQUENCE</scope>
    <source>
        <strain evidence="2">CGMCC 1.16548</strain>
    </source>
</reference>
<feature type="region of interest" description="Disordered" evidence="1">
    <location>
        <begin position="61"/>
        <end position="140"/>
    </location>
</feature>
<feature type="compositionally biased region" description="Pro residues" evidence="1">
    <location>
        <begin position="82"/>
        <end position="92"/>
    </location>
</feature>
<keyword evidence="3" id="KW-1185">Reference proteome</keyword>
<proteinExistence type="predicted"/>
<reference evidence="2" key="2">
    <citation type="submission" date="2020-09" db="EMBL/GenBank/DDBJ databases">
        <authorList>
            <person name="Sun Q."/>
            <person name="Zhou Y."/>
        </authorList>
    </citation>
    <scope>NUCLEOTIDE SEQUENCE</scope>
    <source>
        <strain evidence="2">CGMCC 1.16548</strain>
    </source>
</reference>
<name>A0A8J3M126_9MICO</name>
<feature type="compositionally biased region" description="Basic and acidic residues" evidence="1">
    <location>
        <begin position="61"/>
        <end position="72"/>
    </location>
</feature>
<gene>
    <name evidence="2" type="ORF">GCM10011600_17110</name>
</gene>
<comment type="caution">
    <text evidence="2">The sequence shown here is derived from an EMBL/GenBank/DDBJ whole genome shotgun (WGS) entry which is preliminary data.</text>
</comment>
<protein>
    <submittedName>
        <fullName evidence="2">Uncharacterized protein</fullName>
    </submittedName>
</protein>
<feature type="compositionally biased region" description="Basic and acidic residues" evidence="1">
    <location>
        <begin position="105"/>
        <end position="133"/>
    </location>
</feature>
<organism evidence="2 3">
    <name type="scientific">Pseudolysinimonas yzui</name>
    <dbReference type="NCBI Taxonomy" id="2708254"/>
    <lineage>
        <taxon>Bacteria</taxon>
        <taxon>Bacillati</taxon>
        <taxon>Actinomycetota</taxon>
        <taxon>Actinomycetes</taxon>
        <taxon>Micrococcales</taxon>
        <taxon>Microbacteriaceae</taxon>
        <taxon>Pseudolysinimonas</taxon>
    </lineage>
</organism>
<dbReference type="Proteomes" id="UP000617531">
    <property type="component" value="Unassembled WGS sequence"/>
</dbReference>